<feature type="domain" description="SH2" evidence="7">
    <location>
        <begin position="1094"/>
        <end position="1188"/>
    </location>
</feature>
<feature type="region of interest" description="Disordered" evidence="6">
    <location>
        <begin position="1045"/>
        <end position="1066"/>
    </location>
</feature>
<evidence type="ECO:0000259" key="9">
    <source>
        <dbReference type="PROSITE" id="PS50105"/>
    </source>
</evidence>
<dbReference type="CDD" id="cd00159">
    <property type="entry name" value="RhoGAP"/>
    <property type="match status" value="1"/>
</dbReference>
<dbReference type="PANTHER" id="PTHR10155:SF10">
    <property type="entry name" value="PI3K21B, ISOFORM B"/>
    <property type="match status" value="1"/>
</dbReference>
<dbReference type="InterPro" id="IPR013761">
    <property type="entry name" value="SAM/pointed_sf"/>
</dbReference>
<dbReference type="PROSITE" id="PS50238">
    <property type="entry name" value="RHOGAP"/>
    <property type="match status" value="1"/>
</dbReference>
<dbReference type="InterPro" id="IPR036860">
    <property type="entry name" value="SH2_dom_sf"/>
</dbReference>
<dbReference type="STRING" id="6183.A0A3Q0KUA9"/>
<evidence type="ECO:0000259" key="8">
    <source>
        <dbReference type="PROSITE" id="PS50081"/>
    </source>
</evidence>
<accession>A0A5K4F091</accession>
<evidence type="ECO:0000313" key="12">
    <source>
        <dbReference type="WBParaSite" id="Smp_196030.1"/>
    </source>
</evidence>
<dbReference type="InParanoid" id="A0A3Q0KUA9"/>
<dbReference type="GO" id="GO:0046935">
    <property type="term" value="F:1-phosphatidylinositol-3-kinase regulator activity"/>
    <property type="evidence" value="ECO:0007669"/>
    <property type="project" value="TreeGrafter"/>
</dbReference>
<dbReference type="PANTHER" id="PTHR10155">
    <property type="entry name" value="PHOSPHATIDYLINOSITOL 3-KINASE REGULATORY SUBUNIT"/>
    <property type="match status" value="1"/>
</dbReference>
<keyword evidence="11" id="KW-1185">Reference proteome</keyword>
<dbReference type="GO" id="GO:0046872">
    <property type="term" value="F:metal ion binding"/>
    <property type="evidence" value="ECO:0007669"/>
    <property type="project" value="UniProtKB-KW"/>
</dbReference>
<evidence type="ECO:0000256" key="3">
    <source>
        <dbReference type="ARBA" id="ARBA00022999"/>
    </source>
</evidence>
<feature type="domain" description="SH2" evidence="7">
    <location>
        <begin position="771"/>
        <end position="867"/>
    </location>
</feature>
<keyword evidence="2" id="KW-0862">Zinc</keyword>
<dbReference type="GO" id="GO:0046854">
    <property type="term" value="P:phosphatidylinositol phosphate biosynthetic process"/>
    <property type="evidence" value="ECO:0007669"/>
    <property type="project" value="TreeGrafter"/>
</dbReference>
<feature type="domain" description="Phorbol-ester/DAG-type" evidence="8">
    <location>
        <begin position="365"/>
        <end position="416"/>
    </location>
</feature>
<dbReference type="InterPro" id="IPR046349">
    <property type="entry name" value="C1-like_sf"/>
</dbReference>
<dbReference type="Gene3D" id="1.10.555.10">
    <property type="entry name" value="Rho GTPase activation protein"/>
    <property type="match status" value="1"/>
</dbReference>
<dbReference type="SMART" id="SM00324">
    <property type="entry name" value="RhoGAP"/>
    <property type="match status" value="1"/>
</dbReference>
<dbReference type="GO" id="GO:0007165">
    <property type="term" value="P:signal transduction"/>
    <property type="evidence" value="ECO:0007669"/>
    <property type="project" value="InterPro"/>
</dbReference>
<dbReference type="Pfam" id="PF00130">
    <property type="entry name" value="C1_1"/>
    <property type="match status" value="1"/>
</dbReference>
<dbReference type="PROSITE" id="PS50081">
    <property type="entry name" value="ZF_DAG_PE_2"/>
    <property type="match status" value="2"/>
</dbReference>
<reference evidence="11" key="1">
    <citation type="journal article" date="2012" name="PLoS Negl. Trop. Dis.">
        <title>A systematically improved high quality genome and transcriptome of the human blood fluke Schistosoma mansoni.</title>
        <authorList>
            <person name="Protasio A.V."/>
            <person name="Tsai I.J."/>
            <person name="Babbage A."/>
            <person name="Nichol S."/>
            <person name="Hunt M."/>
            <person name="Aslett M.A."/>
            <person name="De Silva N."/>
            <person name="Velarde G.S."/>
            <person name="Anderson T.J."/>
            <person name="Clark R.C."/>
            <person name="Davidson C."/>
            <person name="Dillon G.P."/>
            <person name="Holroyd N.E."/>
            <person name="LoVerde P.T."/>
            <person name="Lloyd C."/>
            <person name="McQuillan J."/>
            <person name="Oliveira G."/>
            <person name="Otto T.D."/>
            <person name="Parker-Manuel S.J."/>
            <person name="Quail M.A."/>
            <person name="Wilson R.A."/>
            <person name="Zerlotini A."/>
            <person name="Dunne D.W."/>
            <person name="Berriman M."/>
        </authorList>
    </citation>
    <scope>NUCLEOTIDE SEQUENCE [LARGE SCALE GENOMIC DNA]</scope>
    <source>
        <strain evidence="11">Puerto Rican</strain>
    </source>
</reference>
<evidence type="ECO:0000256" key="1">
    <source>
        <dbReference type="ARBA" id="ARBA00022723"/>
    </source>
</evidence>
<keyword evidence="5" id="KW-0175">Coiled coil</keyword>
<protein>
    <submittedName>
        <fullName evidence="12 13">Putative gtpase activating protein</fullName>
    </submittedName>
</protein>
<dbReference type="PROSITE" id="PS00479">
    <property type="entry name" value="ZF_DAG_PE_1"/>
    <property type="match status" value="1"/>
</dbReference>
<dbReference type="PRINTS" id="PR00678">
    <property type="entry name" value="PI3KINASEP85"/>
</dbReference>
<dbReference type="Gene3D" id="1.10.150.50">
    <property type="entry name" value="Transcription Factor, Ets-1"/>
    <property type="match status" value="1"/>
</dbReference>
<accession>A0A3Q0KUA9</accession>
<dbReference type="InterPro" id="IPR001660">
    <property type="entry name" value="SAM"/>
</dbReference>
<organism evidence="11 12">
    <name type="scientific">Schistosoma mansoni</name>
    <name type="common">Blood fluke</name>
    <dbReference type="NCBI Taxonomy" id="6183"/>
    <lineage>
        <taxon>Eukaryota</taxon>
        <taxon>Metazoa</taxon>
        <taxon>Spiralia</taxon>
        <taxon>Lophotrochozoa</taxon>
        <taxon>Platyhelminthes</taxon>
        <taxon>Trematoda</taxon>
        <taxon>Digenea</taxon>
        <taxon>Strigeidida</taxon>
        <taxon>Schistosomatoidea</taxon>
        <taxon>Schistosomatidae</taxon>
        <taxon>Schistosoma</taxon>
    </lineage>
</organism>
<evidence type="ECO:0000313" key="11">
    <source>
        <dbReference type="Proteomes" id="UP000008854"/>
    </source>
</evidence>
<reference evidence="12" key="2">
    <citation type="submission" date="2018-12" db="UniProtKB">
        <authorList>
            <consortium name="WormBaseParasite"/>
        </authorList>
    </citation>
    <scope>IDENTIFICATION</scope>
    <source>
        <strain evidence="12 13">Puerto Rican</strain>
    </source>
</reference>
<dbReference type="SUPFAM" id="SSF57889">
    <property type="entry name" value="Cysteine-rich domain"/>
    <property type="match status" value="2"/>
</dbReference>
<proteinExistence type="predicted"/>
<dbReference type="Pfam" id="PF00620">
    <property type="entry name" value="RhoGAP"/>
    <property type="match status" value="1"/>
</dbReference>
<dbReference type="SUPFAM" id="SSF47769">
    <property type="entry name" value="SAM/Pointed domain"/>
    <property type="match status" value="1"/>
</dbReference>
<dbReference type="SMART" id="SM00252">
    <property type="entry name" value="SH2"/>
    <property type="match status" value="2"/>
</dbReference>
<dbReference type="CDD" id="cd00029">
    <property type="entry name" value="C1"/>
    <property type="match status" value="1"/>
</dbReference>
<dbReference type="InterPro" id="IPR002219">
    <property type="entry name" value="PKC_DAG/PE"/>
</dbReference>
<dbReference type="PROSITE" id="PS50001">
    <property type="entry name" value="SH2"/>
    <property type="match status" value="2"/>
</dbReference>
<feature type="domain" description="SAM" evidence="9">
    <location>
        <begin position="273"/>
        <end position="336"/>
    </location>
</feature>
<feature type="compositionally biased region" description="Low complexity" evidence="6">
    <location>
        <begin position="1045"/>
        <end position="1060"/>
    </location>
</feature>
<evidence type="ECO:0000256" key="6">
    <source>
        <dbReference type="SAM" id="MobiDB-lite"/>
    </source>
</evidence>
<dbReference type="InterPro" id="IPR008936">
    <property type="entry name" value="Rho_GTPase_activation_prot"/>
</dbReference>
<sequence length="1194" mass="136002">MTQSRPYFTYDIHPGRYTCISTFRRTPLSGEEYLDVIPGDILVVECRPQNATAPTSFLYGLNETTKHKGYFPAYCVDIREFGSLQLRSKSTDRIAYIHFLPNSQSIKATNVDPQSLSQPVIPPRCKRLLNLSSPSSLLSIPYNSYSHSCTNLSVSSQDILPHEIQKCNVSVPTLSYRCHQFVNVSVSYPLICNLCNDYIVTPRCNANRCFTCKSIFHLVCAEYSKRFEVFTCQPPRNDNSTIKSEKLTCSSTCNAFSLLSSSISTTEQPLVSWNCTQVAHWLAVVGLCRFVRLFIKLNLDGNFLSEVTYDSPHLCRVADPFARETLERAILTLQGKEPTPGENLDIFANLDIDVKCPGKSSDSRQHDFQLTSFYRTVSCIVCNIPLLGFSHQGFQCKKCGAICHRICKALDYFSNCPGVFCASKAFNPENQDAGCGTNEVPTSLVPYVSEYFGVKLEEQKLDSNSKVPIFLTTCTEQIEKLATESFITASNNPCIQPVDMAMVYQQSALTYTLQELHNTFAHCLPLPDIEQSSTHPLDIVRFAQLMKAFLRDLPVNVIPEEYYLDFCSLANIRNIDEKEKAVHAFLESLPELHRLCLIHIFNHLGFVLNHQNKLKSYLSDSSSVNLNRSNSFSESSINVLNKATPWLMIFRQILVRPPWHLITDIAMGMDTHMRALEALFSTFVDFVSEESEYTSQTKNSEAQSHVLDSNLQRNYISFSQFEHISRYQGEKHTSSESISPYPTNVVAPTINTPPSPTSITANKKDLQNQEWYWGDITQEEVRELMTDLQDGYFLVRDASGSSSAAFTLVVRWRGLNKLNRIYHRGDYFGFTDPPYPSCRLVSELVEFCRVHPLTLTSCSNLRLIWPVSRRHKRFHGKTDILFDNTVSNENKSNADGVFACFLTESQLNGELKSKAAEINQLDKVITDLQLQSKNAIDLKEEGVRLIKGYQKIRKWLQTSLSQLDDYSYPSEKLKISPQIETLKREIDEIEKQIKINKEEVNNQSKKARIICENYANAIFRQRKVRRQAHEIRRALKDRGFKEESLSSSSSSLCDDSTSSTKQSIDNQSNIVPRNSINSHVDIYLPEEIRDRRYWFLTDATREKVEELLRDRPAGTFVVRPSATGDKLALGIRLATSVQHCLIHCVNGKYGFVENSCTYESLEDLICYYHVENLKRYNNLLNITLKYPIKLQLDE</sequence>
<dbReference type="Gene3D" id="3.30.60.20">
    <property type="match status" value="1"/>
</dbReference>
<keyword evidence="1" id="KW-0479">Metal-binding</keyword>
<dbReference type="PROSITE" id="PS50105">
    <property type="entry name" value="SAM_DOMAIN"/>
    <property type="match status" value="1"/>
</dbReference>
<dbReference type="WBParaSite" id="Smp_196030.2">
    <property type="protein sequence ID" value="Smp_196030.2"/>
    <property type="gene ID" value="Smp_196030"/>
</dbReference>
<dbReference type="ExpressionAtlas" id="A0A3Q0KUA9">
    <property type="expression patterns" value="baseline"/>
</dbReference>
<feature type="coiled-coil region" evidence="5">
    <location>
        <begin position="979"/>
        <end position="1006"/>
    </location>
</feature>
<dbReference type="WBParaSite" id="Smp_196030.1">
    <property type="protein sequence ID" value="Smp_196030.1"/>
    <property type="gene ID" value="Smp_196030"/>
</dbReference>
<dbReference type="Proteomes" id="UP000008854">
    <property type="component" value="Unassembled WGS sequence"/>
</dbReference>
<feature type="domain" description="Rho-GAP" evidence="10">
    <location>
        <begin position="454"/>
        <end position="687"/>
    </location>
</feature>
<dbReference type="SUPFAM" id="SSF48350">
    <property type="entry name" value="GTPase activation domain, GAP"/>
    <property type="match status" value="1"/>
</dbReference>
<evidence type="ECO:0000256" key="4">
    <source>
        <dbReference type="PROSITE-ProRule" id="PRU00191"/>
    </source>
</evidence>
<feature type="domain" description="Phorbol-ester/DAG-type" evidence="8">
    <location>
        <begin position="178"/>
        <end position="232"/>
    </location>
</feature>
<evidence type="ECO:0000259" key="10">
    <source>
        <dbReference type="PROSITE" id="PS50238"/>
    </source>
</evidence>
<dbReference type="CDD" id="cd20829">
    <property type="entry name" value="C1_PIK3R-like_rpt1"/>
    <property type="match status" value="1"/>
</dbReference>
<evidence type="ECO:0000256" key="5">
    <source>
        <dbReference type="SAM" id="Coils"/>
    </source>
</evidence>
<dbReference type="InterPro" id="IPR000980">
    <property type="entry name" value="SH2"/>
</dbReference>
<dbReference type="Gene3D" id="3.30.505.10">
    <property type="entry name" value="SH2 domain"/>
    <property type="match status" value="2"/>
</dbReference>
<dbReference type="AlphaFoldDB" id="A0A3Q0KUA9"/>
<dbReference type="GO" id="GO:0005942">
    <property type="term" value="C:phosphatidylinositol 3-kinase complex"/>
    <property type="evidence" value="ECO:0007669"/>
    <property type="project" value="TreeGrafter"/>
</dbReference>
<evidence type="ECO:0000259" key="7">
    <source>
        <dbReference type="PROSITE" id="PS50001"/>
    </source>
</evidence>
<dbReference type="Pfam" id="PF00017">
    <property type="entry name" value="SH2"/>
    <property type="match status" value="2"/>
</dbReference>
<dbReference type="InterPro" id="IPR000198">
    <property type="entry name" value="RhoGAP_dom"/>
</dbReference>
<evidence type="ECO:0000313" key="13">
    <source>
        <dbReference type="WBParaSite" id="Smp_196030.2"/>
    </source>
</evidence>
<name>A0A3Q0KUA9_SCHMA</name>
<evidence type="ECO:0000256" key="2">
    <source>
        <dbReference type="ARBA" id="ARBA00022833"/>
    </source>
</evidence>
<dbReference type="SUPFAM" id="SSF55550">
    <property type="entry name" value="SH2 domain"/>
    <property type="match status" value="2"/>
</dbReference>
<keyword evidence="3 4" id="KW-0727">SH2 domain</keyword>